<dbReference type="GeneID" id="93163841"/>
<gene>
    <name evidence="9" type="ORF">HMPREF9470_04497</name>
</gene>
<dbReference type="InterPro" id="IPR035906">
    <property type="entry name" value="MetI-like_sf"/>
</dbReference>
<dbReference type="PROSITE" id="PS50928">
    <property type="entry name" value="ABC_TM1"/>
    <property type="match status" value="1"/>
</dbReference>
<feature type="domain" description="ABC transmembrane type-1" evidence="8">
    <location>
        <begin position="68"/>
        <end position="252"/>
    </location>
</feature>
<comment type="subcellular location">
    <subcellularLocation>
        <location evidence="1 7">Cell membrane</location>
        <topology evidence="1 7">Multi-pass membrane protein</topology>
    </subcellularLocation>
</comment>
<feature type="transmembrane region" description="Helical" evidence="7">
    <location>
        <begin position="229"/>
        <end position="251"/>
    </location>
</feature>
<dbReference type="CDD" id="cd06261">
    <property type="entry name" value="TM_PBP2"/>
    <property type="match status" value="1"/>
</dbReference>
<proteinExistence type="inferred from homology"/>
<dbReference type="EMBL" id="ADLK01000032">
    <property type="protein sequence ID" value="KMW16059.1"/>
    <property type="molecule type" value="Genomic_DNA"/>
</dbReference>
<evidence type="ECO:0000256" key="4">
    <source>
        <dbReference type="ARBA" id="ARBA00022692"/>
    </source>
</evidence>
<keyword evidence="5 7" id="KW-1133">Transmembrane helix</keyword>
<protein>
    <recommendedName>
        <fullName evidence="8">ABC transmembrane type-1 domain-containing protein</fullName>
    </recommendedName>
</protein>
<dbReference type="AlphaFoldDB" id="A0A0J9BV40"/>
<feature type="transmembrane region" description="Helical" evidence="7">
    <location>
        <begin position="134"/>
        <end position="153"/>
    </location>
</feature>
<evidence type="ECO:0000256" key="2">
    <source>
        <dbReference type="ARBA" id="ARBA00022448"/>
    </source>
</evidence>
<name>A0A0J9BV40_9FIRM</name>
<dbReference type="Gene3D" id="1.10.3720.10">
    <property type="entry name" value="MetI-like"/>
    <property type="match status" value="1"/>
</dbReference>
<dbReference type="GO" id="GO:0055085">
    <property type="term" value="P:transmembrane transport"/>
    <property type="evidence" value="ECO:0007669"/>
    <property type="project" value="InterPro"/>
</dbReference>
<evidence type="ECO:0000313" key="9">
    <source>
        <dbReference type="EMBL" id="KMW16059.1"/>
    </source>
</evidence>
<accession>A0A0J9BV40</accession>
<reference evidence="9 10" key="1">
    <citation type="submission" date="2011-04" db="EMBL/GenBank/DDBJ databases">
        <title>The Genome Sequence of Clostridium citroniae WAL-19142.</title>
        <authorList>
            <consortium name="The Broad Institute Genome Sequencing Platform"/>
            <person name="Earl A."/>
            <person name="Ward D."/>
            <person name="Feldgarden M."/>
            <person name="Gevers D."/>
            <person name="Warren Y.A."/>
            <person name="Tyrrell K.L."/>
            <person name="Citron D.M."/>
            <person name="Goldstein E.J."/>
            <person name="Daigneault M."/>
            <person name="Allen-Vercoe E."/>
            <person name="Young S.K."/>
            <person name="Zeng Q."/>
            <person name="Gargeya S."/>
            <person name="Fitzgerald M."/>
            <person name="Haas B."/>
            <person name="Abouelleil A."/>
            <person name="Alvarado L."/>
            <person name="Arachchi H.M."/>
            <person name="Berlin A."/>
            <person name="Brown A."/>
            <person name="Chapman S.B."/>
            <person name="Chen Z."/>
            <person name="Dunbar C."/>
            <person name="Freedman E."/>
            <person name="Gearin G."/>
            <person name="Gellesch M."/>
            <person name="Goldberg J."/>
            <person name="Griggs A."/>
            <person name="Gujja S."/>
            <person name="Heilman E.R."/>
            <person name="Heiman D."/>
            <person name="Howarth C."/>
            <person name="Larson L."/>
            <person name="Lui A."/>
            <person name="MacDonald P.J."/>
            <person name="Mehta T."/>
            <person name="Montmayeur A."/>
            <person name="Murphy C."/>
            <person name="Neiman D."/>
            <person name="Pearson M."/>
            <person name="Priest M."/>
            <person name="Roberts A."/>
            <person name="Saif S."/>
            <person name="Shea T."/>
            <person name="Shenoy N."/>
            <person name="Sisk P."/>
            <person name="Stolte C."/>
            <person name="Sykes S."/>
            <person name="White J."/>
            <person name="Yandava C."/>
            <person name="Wortman J."/>
            <person name="Nusbaum C."/>
            <person name="Birren B."/>
        </authorList>
    </citation>
    <scope>NUCLEOTIDE SEQUENCE [LARGE SCALE GENOMIC DNA]</scope>
    <source>
        <strain evidence="9 10">WAL-19142</strain>
    </source>
</reference>
<dbReference type="Pfam" id="PF00528">
    <property type="entry name" value="BPD_transp_1"/>
    <property type="match status" value="1"/>
</dbReference>
<evidence type="ECO:0000256" key="3">
    <source>
        <dbReference type="ARBA" id="ARBA00022475"/>
    </source>
</evidence>
<evidence type="ECO:0000256" key="5">
    <source>
        <dbReference type="ARBA" id="ARBA00022989"/>
    </source>
</evidence>
<dbReference type="GO" id="GO:0005886">
    <property type="term" value="C:plasma membrane"/>
    <property type="evidence" value="ECO:0007669"/>
    <property type="project" value="UniProtKB-SubCell"/>
</dbReference>
<dbReference type="RefSeq" id="WP_007870248.1">
    <property type="nucleotide sequence ID" value="NZ_KQ235882.1"/>
</dbReference>
<dbReference type="OrthoDB" id="9793490at2"/>
<feature type="transmembrane region" description="Helical" evidence="7">
    <location>
        <begin position="10"/>
        <end position="28"/>
    </location>
</feature>
<sequence>MREKNTKWKYYVISGVSILVFLLVWYLISDVFHVFRHNMLPGPGKIVQSFFVKLTSKVPDGNTLLGHIKASLIVVVIGYLIGVAAGLPTGIFMAWYKPVDYVVRPIFDFLRTIPGVAWIPVVTVWLGIGLKAKAAIIFVNVFVGTVVNVYSGIKQTNEVHIWVAQIFGAGKSEILWKVAIPSALPYIFTGLKVSLSMAWLGIVAAELLASQSGLGYMIQVARSLGRPDLVIVGMLTIGLIGALLTVALELLEKILVKGKKR</sequence>
<organism evidence="9 10">
    <name type="scientific">[Clostridium] citroniae WAL-19142</name>
    <dbReference type="NCBI Taxonomy" id="742734"/>
    <lineage>
        <taxon>Bacteria</taxon>
        <taxon>Bacillati</taxon>
        <taxon>Bacillota</taxon>
        <taxon>Clostridia</taxon>
        <taxon>Lachnospirales</taxon>
        <taxon>Lachnospiraceae</taxon>
        <taxon>Enterocloster</taxon>
    </lineage>
</organism>
<keyword evidence="4 7" id="KW-0812">Transmembrane</keyword>
<keyword evidence="3" id="KW-1003">Cell membrane</keyword>
<keyword evidence="6 7" id="KW-0472">Membrane</keyword>
<evidence type="ECO:0000256" key="7">
    <source>
        <dbReference type="RuleBase" id="RU363032"/>
    </source>
</evidence>
<evidence type="ECO:0000256" key="6">
    <source>
        <dbReference type="ARBA" id="ARBA00023136"/>
    </source>
</evidence>
<feature type="transmembrane region" description="Helical" evidence="7">
    <location>
        <begin position="108"/>
        <end position="128"/>
    </location>
</feature>
<dbReference type="PATRIC" id="fig|742734.4.peg.4823"/>
<feature type="transmembrane region" description="Helical" evidence="7">
    <location>
        <begin position="197"/>
        <end position="217"/>
    </location>
</feature>
<dbReference type="InterPro" id="IPR000515">
    <property type="entry name" value="MetI-like"/>
</dbReference>
<dbReference type="PANTHER" id="PTHR30151">
    <property type="entry name" value="ALKANE SULFONATE ABC TRANSPORTER-RELATED, MEMBRANE SUBUNIT"/>
    <property type="match status" value="1"/>
</dbReference>
<dbReference type="SUPFAM" id="SSF161098">
    <property type="entry name" value="MetI-like"/>
    <property type="match status" value="1"/>
</dbReference>
<evidence type="ECO:0000313" key="10">
    <source>
        <dbReference type="Proteomes" id="UP000037392"/>
    </source>
</evidence>
<comment type="similarity">
    <text evidence="7">Belongs to the binding-protein-dependent transport system permease family.</text>
</comment>
<evidence type="ECO:0000259" key="8">
    <source>
        <dbReference type="PROSITE" id="PS50928"/>
    </source>
</evidence>
<comment type="caution">
    <text evidence="9">The sequence shown here is derived from an EMBL/GenBank/DDBJ whole genome shotgun (WGS) entry which is preliminary data.</text>
</comment>
<feature type="transmembrane region" description="Helical" evidence="7">
    <location>
        <begin position="72"/>
        <end position="96"/>
    </location>
</feature>
<dbReference type="Proteomes" id="UP000037392">
    <property type="component" value="Unassembled WGS sequence"/>
</dbReference>
<dbReference type="PANTHER" id="PTHR30151:SF0">
    <property type="entry name" value="ABC TRANSPORTER PERMEASE PROTEIN MJ0413-RELATED"/>
    <property type="match status" value="1"/>
</dbReference>
<keyword evidence="2 7" id="KW-0813">Transport</keyword>
<evidence type="ECO:0000256" key="1">
    <source>
        <dbReference type="ARBA" id="ARBA00004651"/>
    </source>
</evidence>